<protein>
    <submittedName>
        <fullName evidence="2">C-C motif chemokine 3-like</fullName>
    </submittedName>
</protein>
<organism evidence="1 2">
    <name type="scientific">Orycteropus afer afer</name>
    <dbReference type="NCBI Taxonomy" id="1230840"/>
    <lineage>
        <taxon>Eukaryota</taxon>
        <taxon>Metazoa</taxon>
        <taxon>Chordata</taxon>
        <taxon>Craniata</taxon>
        <taxon>Vertebrata</taxon>
        <taxon>Euteleostomi</taxon>
        <taxon>Mammalia</taxon>
        <taxon>Eutheria</taxon>
        <taxon>Afrotheria</taxon>
        <taxon>Tubulidentata</taxon>
        <taxon>Orycteropodidae</taxon>
        <taxon>Orycteropus</taxon>
    </lineage>
</organism>
<keyword evidence="1" id="KW-1185">Reference proteome</keyword>
<name>A0AC54ZAI9_ORYAF</name>
<reference evidence="2" key="1">
    <citation type="submission" date="2025-08" db="UniProtKB">
        <authorList>
            <consortium name="RefSeq"/>
        </authorList>
    </citation>
    <scope>IDENTIFICATION</scope>
</reference>
<dbReference type="Proteomes" id="UP000694850">
    <property type="component" value="Unplaced"/>
</dbReference>
<dbReference type="RefSeq" id="XP_042637852.1">
    <property type="nucleotide sequence ID" value="XM_042781918.1"/>
</dbReference>
<proteinExistence type="predicted"/>
<evidence type="ECO:0000313" key="1">
    <source>
        <dbReference type="Proteomes" id="UP000694850"/>
    </source>
</evidence>
<gene>
    <name evidence="2" type="primary">LOC122150668</name>
</gene>
<accession>A0AC54ZAI9</accession>
<sequence>MKVTMAALFILFYTMVFCFQESAQKNSVHTPTTCCFSYASRPLSHKQLTNAYFKTSSKCSKPGIIFFTKRGRYVCANPSDAWVQEYIRDLEQNS</sequence>
<evidence type="ECO:0000313" key="2">
    <source>
        <dbReference type="RefSeq" id="XP_042637852.1"/>
    </source>
</evidence>